<dbReference type="Pfam" id="PF00571">
    <property type="entry name" value="CBS"/>
    <property type="match status" value="2"/>
</dbReference>
<dbReference type="InterPro" id="IPR044725">
    <property type="entry name" value="CBSX3_CBS_dom"/>
</dbReference>
<proteinExistence type="predicted"/>
<dbReference type="CDD" id="cd04623">
    <property type="entry name" value="CBS_pair_bac_euk"/>
    <property type="match status" value="1"/>
</dbReference>
<dbReference type="SMART" id="SM00116">
    <property type="entry name" value="CBS"/>
    <property type="match status" value="2"/>
</dbReference>
<dbReference type="Proteomes" id="UP000183015">
    <property type="component" value="Unassembled WGS sequence"/>
</dbReference>
<gene>
    <name evidence="4" type="ORF">SAMN05414137_13134</name>
</gene>
<keyword evidence="5" id="KW-1185">Reference proteome</keyword>
<dbReference type="PANTHER" id="PTHR43080:SF2">
    <property type="entry name" value="CBS DOMAIN-CONTAINING PROTEIN"/>
    <property type="match status" value="1"/>
</dbReference>
<evidence type="ECO:0000256" key="2">
    <source>
        <dbReference type="PROSITE-ProRule" id="PRU00703"/>
    </source>
</evidence>
<dbReference type="PANTHER" id="PTHR43080">
    <property type="entry name" value="CBS DOMAIN-CONTAINING PROTEIN CBSX3, MITOCHONDRIAL"/>
    <property type="match status" value="1"/>
</dbReference>
<evidence type="ECO:0000313" key="5">
    <source>
        <dbReference type="Proteomes" id="UP000183015"/>
    </source>
</evidence>
<dbReference type="AlphaFoldDB" id="A0A1H7YZD1"/>
<reference evidence="5" key="1">
    <citation type="submission" date="2016-10" db="EMBL/GenBank/DDBJ databases">
        <authorList>
            <person name="Varghese N."/>
        </authorList>
    </citation>
    <scope>NUCLEOTIDE SEQUENCE [LARGE SCALE GENOMIC DNA]</scope>
    <source>
        <strain evidence="5">DSM 45096 / BCRC 16803 / CGMCC 4.1857 / CIP 109030 / JCM 12277 / KCTC 19219 / NBRC 100920 / 33214</strain>
    </source>
</reference>
<dbReference type="PROSITE" id="PS51371">
    <property type="entry name" value="CBS"/>
    <property type="match status" value="2"/>
</dbReference>
<dbReference type="SUPFAM" id="SSF54631">
    <property type="entry name" value="CBS-domain pair"/>
    <property type="match status" value="1"/>
</dbReference>
<dbReference type="eggNOG" id="COG0517">
    <property type="taxonomic scope" value="Bacteria"/>
</dbReference>
<keyword evidence="1 2" id="KW-0129">CBS domain</keyword>
<protein>
    <submittedName>
        <fullName evidence="4">IMP dehydrogenase</fullName>
    </submittedName>
</protein>
<dbReference type="OrthoDB" id="9789996at2"/>
<dbReference type="RefSeq" id="WP_042452713.1">
    <property type="nucleotide sequence ID" value="NZ_BBPN01000026.1"/>
</dbReference>
<organism evidence="4 5">
    <name type="scientific">Streptacidiphilus jiangxiensis</name>
    <dbReference type="NCBI Taxonomy" id="235985"/>
    <lineage>
        <taxon>Bacteria</taxon>
        <taxon>Bacillati</taxon>
        <taxon>Actinomycetota</taxon>
        <taxon>Actinomycetes</taxon>
        <taxon>Kitasatosporales</taxon>
        <taxon>Streptomycetaceae</taxon>
        <taxon>Streptacidiphilus</taxon>
    </lineage>
</organism>
<accession>A0A1H7YZD1</accession>
<feature type="domain" description="CBS" evidence="3">
    <location>
        <begin position="80"/>
        <end position="138"/>
    </location>
</feature>
<dbReference type="InterPro" id="IPR046342">
    <property type="entry name" value="CBS_dom_sf"/>
</dbReference>
<evidence type="ECO:0000259" key="3">
    <source>
        <dbReference type="PROSITE" id="PS51371"/>
    </source>
</evidence>
<dbReference type="Gene3D" id="3.10.580.10">
    <property type="entry name" value="CBS-domain"/>
    <property type="match status" value="1"/>
</dbReference>
<dbReference type="EMBL" id="FOAZ01000031">
    <property type="protein sequence ID" value="SEM50607.1"/>
    <property type="molecule type" value="Genomic_DNA"/>
</dbReference>
<sequence length="155" mass="16891">MSPTVAQVLAAKPDAGRTVHTIGRDGTVLDALRLLADRGIGALVVMADERIVGIVTERDYARKVELRGRSAATTLVEEIMTAKVRYVEPTQTAAECMALMTEHRMRHLPVLDEAGRLTGLVSIGDLLKQQIADQQFTIDQLEHYIQGAPSPAYPS</sequence>
<name>A0A1H7YZD1_STRJI</name>
<feature type="domain" description="CBS" evidence="3">
    <location>
        <begin position="1"/>
        <end position="73"/>
    </location>
</feature>
<dbReference type="InterPro" id="IPR000644">
    <property type="entry name" value="CBS_dom"/>
</dbReference>
<evidence type="ECO:0000313" key="4">
    <source>
        <dbReference type="EMBL" id="SEM50607.1"/>
    </source>
</evidence>
<dbReference type="InterPro" id="IPR051257">
    <property type="entry name" value="Diverse_CBS-Domain"/>
</dbReference>
<dbReference type="STRING" id="235985.SAMN05414137_13134"/>
<evidence type="ECO:0000256" key="1">
    <source>
        <dbReference type="ARBA" id="ARBA00023122"/>
    </source>
</evidence>